<evidence type="ECO:0000313" key="2">
    <source>
        <dbReference type="EMBL" id="CAI9764547.1"/>
    </source>
</evidence>
<keyword evidence="3" id="KW-1185">Reference proteome</keyword>
<feature type="compositionally biased region" description="Polar residues" evidence="1">
    <location>
        <begin position="22"/>
        <end position="31"/>
    </location>
</feature>
<evidence type="ECO:0000313" key="3">
    <source>
        <dbReference type="Proteomes" id="UP000834106"/>
    </source>
</evidence>
<proteinExistence type="predicted"/>
<accession>A0AAD2DRK6</accession>
<dbReference type="Proteomes" id="UP000834106">
    <property type="component" value="Chromosome 7"/>
</dbReference>
<protein>
    <submittedName>
        <fullName evidence="2">Uncharacterized protein</fullName>
    </submittedName>
</protein>
<dbReference type="EMBL" id="OU503042">
    <property type="protein sequence ID" value="CAI9764547.1"/>
    <property type="molecule type" value="Genomic_DNA"/>
</dbReference>
<reference evidence="2" key="1">
    <citation type="submission" date="2023-05" db="EMBL/GenBank/DDBJ databases">
        <authorList>
            <person name="Huff M."/>
        </authorList>
    </citation>
    <scope>NUCLEOTIDE SEQUENCE</scope>
</reference>
<evidence type="ECO:0000256" key="1">
    <source>
        <dbReference type="SAM" id="MobiDB-lite"/>
    </source>
</evidence>
<feature type="region of interest" description="Disordered" evidence="1">
    <location>
        <begin position="1"/>
        <end position="44"/>
    </location>
</feature>
<gene>
    <name evidence="2" type="ORF">FPE_LOCUS11977</name>
</gene>
<dbReference type="AlphaFoldDB" id="A0AAD2DRK6"/>
<sequence length="197" mass="22111">MPIPKNLEQSLLSADSAPPKTPHTSPKSLHTTTRRMMPPREGSCRRSEKAIVLVPAGEAFRWATRSVVVAEREFSSGERRTSGRILKRAFSKLKLEHVVIEKGQFKQERTKVDRSDVMTEEELLALLRDEEDGNDKWIQTSISDENLEKILDRNDLIVNSSDDKNHETKPTPIPLKGPGWEVVILTATGGMLSTLNS</sequence>
<organism evidence="2 3">
    <name type="scientific">Fraxinus pennsylvanica</name>
    <dbReference type="NCBI Taxonomy" id="56036"/>
    <lineage>
        <taxon>Eukaryota</taxon>
        <taxon>Viridiplantae</taxon>
        <taxon>Streptophyta</taxon>
        <taxon>Embryophyta</taxon>
        <taxon>Tracheophyta</taxon>
        <taxon>Spermatophyta</taxon>
        <taxon>Magnoliopsida</taxon>
        <taxon>eudicotyledons</taxon>
        <taxon>Gunneridae</taxon>
        <taxon>Pentapetalae</taxon>
        <taxon>asterids</taxon>
        <taxon>lamiids</taxon>
        <taxon>Lamiales</taxon>
        <taxon>Oleaceae</taxon>
        <taxon>Oleeae</taxon>
        <taxon>Fraxinus</taxon>
    </lineage>
</organism>
<name>A0AAD2DRK6_9LAMI</name>